<dbReference type="GO" id="GO:0032259">
    <property type="term" value="P:methylation"/>
    <property type="evidence" value="ECO:0007669"/>
    <property type="project" value="UniProtKB-KW"/>
</dbReference>
<dbReference type="EMBL" id="MT142869">
    <property type="protein sequence ID" value="QJA89792.1"/>
    <property type="molecule type" value="Genomic_DNA"/>
</dbReference>
<reference evidence="2" key="1">
    <citation type="submission" date="2020-03" db="EMBL/GenBank/DDBJ databases">
        <title>The deep terrestrial virosphere.</title>
        <authorList>
            <person name="Holmfeldt K."/>
            <person name="Nilsson E."/>
            <person name="Simone D."/>
            <person name="Lopez-Fernandez M."/>
            <person name="Wu X."/>
            <person name="de Brujin I."/>
            <person name="Lundin D."/>
            <person name="Andersson A."/>
            <person name="Bertilsson S."/>
            <person name="Dopson M."/>
        </authorList>
    </citation>
    <scope>NUCLEOTIDE SEQUENCE</scope>
    <source>
        <strain evidence="1">MM415A00555</strain>
        <strain evidence="2">MM415B02497</strain>
    </source>
</reference>
<name>A0A6M3L7I7_9ZZZZ</name>
<dbReference type="InterPro" id="IPR029063">
    <property type="entry name" value="SAM-dependent_MTases_sf"/>
</dbReference>
<dbReference type="CDD" id="cd02440">
    <property type="entry name" value="AdoMet_MTases"/>
    <property type="match status" value="1"/>
</dbReference>
<dbReference type="SUPFAM" id="SSF53335">
    <property type="entry name" value="S-adenosyl-L-methionine-dependent methyltransferases"/>
    <property type="match status" value="1"/>
</dbReference>
<dbReference type="Pfam" id="PF13489">
    <property type="entry name" value="Methyltransf_23"/>
    <property type="match status" value="1"/>
</dbReference>
<dbReference type="GO" id="GO:0008168">
    <property type="term" value="F:methyltransferase activity"/>
    <property type="evidence" value="ECO:0007669"/>
    <property type="project" value="UniProtKB-KW"/>
</dbReference>
<gene>
    <name evidence="1" type="ORF">MM415A00555_0028</name>
    <name evidence="2" type="ORF">MM415B02497_0012</name>
</gene>
<sequence>MNSGIFDEDYYEHGVESRKSCYSNYRWIPELTIPMAMSIIDHMEIRKHQTILDFGCAKGYLVKAFRLLNRPAWGVDISQYAIDNADPMVKDYVSIYTPKNYIFDFCIAKDVFEHIPIPDLKSILRQITARRMFAVIPLGEGGIFRAPSNNMDITHCTCMGEIEWQELFADCDWSIESFSFRIAGIKDSYSKTDPTAHGFFTMVNQCLI</sequence>
<keyword evidence="2" id="KW-0489">Methyltransferase</keyword>
<dbReference type="Gene3D" id="3.40.50.150">
    <property type="entry name" value="Vaccinia Virus protein VP39"/>
    <property type="match status" value="1"/>
</dbReference>
<dbReference type="AlphaFoldDB" id="A0A6M3L7I7"/>
<dbReference type="EMBL" id="MT142455">
    <property type="protein sequence ID" value="QJA81337.1"/>
    <property type="molecule type" value="Genomic_DNA"/>
</dbReference>
<accession>A0A6M3L7I7</accession>
<evidence type="ECO:0000313" key="2">
    <source>
        <dbReference type="EMBL" id="QJA89792.1"/>
    </source>
</evidence>
<evidence type="ECO:0000313" key="1">
    <source>
        <dbReference type="EMBL" id="QJA81337.1"/>
    </source>
</evidence>
<protein>
    <submittedName>
        <fullName evidence="2">Putative methyltransferase</fullName>
    </submittedName>
</protein>
<organism evidence="2">
    <name type="scientific">viral metagenome</name>
    <dbReference type="NCBI Taxonomy" id="1070528"/>
    <lineage>
        <taxon>unclassified sequences</taxon>
        <taxon>metagenomes</taxon>
        <taxon>organismal metagenomes</taxon>
    </lineage>
</organism>
<keyword evidence="2" id="KW-0808">Transferase</keyword>
<proteinExistence type="predicted"/>